<protein>
    <recommendedName>
        <fullName evidence="2">DUF8035 domain-containing protein</fullName>
    </recommendedName>
</protein>
<dbReference type="EMBL" id="QGMK01001343">
    <property type="protein sequence ID" value="TVY69001.1"/>
    <property type="molecule type" value="Genomic_DNA"/>
</dbReference>
<evidence type="ECO:0000313" key="4">
    <source>
        <dbReference type="Proteomes" id="UP000469558"/>
    </source>
</evidence>
<evidence type="ECO:0000313" key="3">
    <source>
        <dbReference type="EMBL" id="TVY69001.1"/>
    </source>
</evidence>
<comment type="caution">
    <text evidence="3">The sequence shown here is derived from an EMBL/GenBank/DDBJ whole genome shotgun (WGS) entry which is preliminary data.</text>
</comment>
<feature type="region of interest" description="Disordered" evidence="1">
    <location>
        <begin position="1"/>
        <end position="200"/>
    </location>
</feature>
<sequence length="394" mass="46260">MSRDPYRSSAGDLGRHGRGGERWDSERFAMERDRERFQERFEERDARGPPRGGGFGGGRPRERSVDEVYERDRWGPRGFEDDRYERRERDYYDEPRYERERPPWERERERGPSITIEKEREREYYSPSPPRRAPARPGFLRRQSSLDTFDRKNTLSRFVEREEYGPPARYNRDREEMRPPALTPIPLPKTRALPPPRRFAEQDYYEEIKVAEPDFYGDEDFRGYPERVREREIIRRRRRSRSKSRSRSRSRSRETTVSRSRKGTVKGGSVRASSRHSSSSGGSFETVKSEFPKKGKTRMPGRLVDKRAIIDLGYPFEEEGETVIIQKALGRENIDEVIKLSEDYKVTTQPVVTTSLTTYLFLPEIESVHGGRSVHGGHSEAGTVVEEHRTEVFT</sequence>
<dbReference type="InterPro" id="IPR058348">
    <property type="entry name" value="DUF8035"/>
</dbReference>
<dbReference type="Pfam" id="PF26118">
    <property type="entry name" value="DUF8035"/>
    <property type="match status" value="1"/>
</dbReference>
<dbReference type="Proteomes" id="UP000469558">
    <property type="component" value="Unassembled WGS sequence"/>
</dbReference>
<name>A0A8T9C139_9HELO</name>
<feature type="compositionally biased region" description="Basic residues" evidence="1">
    <location>
        <begin position="235"/>
        <end position="250"/>
    </location>
</feature>
<feature type="compositionally biased region" description="Low complexity" evidence="1">
    <location>
        <begin position="267"/>
        <end position="283"/>
    </location>
</feature>
<feature type="domain" description="DUF8035" evidence="2">
    <location>
        <begin position="293"/>
        <end position="345"/>
    </location>
</feature>
<feature type="non-terminal residue" evidence="3">
    <location>
        <position position="1"/>
    </location>
</feature>
<feature type="compositionally biased region" description="Basic and acidic residues" evidence="1">
    <location>
        <begin position="148"/>
        <end position="178"/>
    </location>
</feature>
<evidence type="ECO:0000259" key="2">
    <source>
        <dbReference type="Pfam" id="PF26118"/>
    </source>
</evidence>
<feature type="compositionally biased region" description="Pro residues" evidence="1">
    <location>
        <begin position="181"/>
        <end position="197"/>
    </location>
</feature>
<feature type="compositionally biased region" description="Basic and acidic residues" evidence="1">
    <location>
        <begin position="59"/>
        <end position="124"/>
    </location>
</feature>
<dbReference type="AlphaFoldDB" id="A0A8T9C139"/>
<proteinExistence type="predicted"/>
<keyword evidence="4" id="KW-1185">Reference proteome</keyword>
<dbReference type="OrthoDB" id="5428245at2759"/>
<feature type="region of interest" description="Disordered" evidence="1">
    <location>
        <begin position="235"/>
        <end position="298"/>
    </location>
</feature>
<accession>A0A8T9C139</accession>
<evidence type="ECO:0000256" key="1">
    <source>
        <dbReference type="SAM" id="MobiDB-lite"/>
    </source>
</evidence>
<feature type="compositionally biased region" description="Basic and acidic residues" evidence="1">
    <location>
        <begin position="13"/>
        <end position="48"/>
    </location>
</feature>
<gene>
    <name evidence="3" type="ORF">LSUE1_G005243</name>
</gene>
<reference evidence="3 4" key="1">
    <citation type="submission" date="2018-05" db="EMBL/GenBank/DDBJ databases">
        <title>Genome sequencing and assembly of the regulated plant pathogen Lachnellula willkommii and related sister species for the development of diagnostic species identification markers.</title>
        <authorList>
            <person name="Giroux E."/>
            <person name="Bilodeau G."/>
        </authorList>
    </citation>
    <scope>NUCLEOTIDE SEQUENCE [LARGE SCALE GENOMIC DNA]</scope>
    <source>
        <strain evidence="3 4">CBS 268.59</strain>
    </source>
</reference>
<organism evidence="3 4">
    <name type="scientific">Lachnellula suecica</name>
    <dbReference type="NCBI Taxonomy" id="602035"/>
    <lineage>
        <taxon>Eukaryota</taxon>
        <taxon>Fungi</taxon>
        <taxon>Dikarya</taxon>
        <taxon>Ascomycota</taxon>
        <taxon>Pezizomycotina</taxon>
        <taxon>Leotiomycetes</taxon>
        <taxon>Helotiales</taxon>
        <taxon>Lachnaceae</taxon>
        <taxon>Lachnellula</taxon>
    </lineage>
</organism>